<dbReference type="KEGG" id="mcg:GL4_1781"/>
<protein>
    <submittedName>
        <fullName evidence="2">COG1548 family protein</fullName>
    </submittedName>
</protein>
<dbReference type="AlphaFoldDB" id="A0A0A8K2U1"/>
<dbReference type="EMBL" id="AP014648">
    <property type="protein sequence ID" value="BAQ17235.1"/>
    <property type="molecule type" value="Genomic_DNA"/>
</dbReference>
<dbReference type="OrthoDB" id="1792672at2"/>
<evidence type="ECO:0000259" key="1">
    <source>
        <dbReference type="Pfam" id="PF01968"/>
    </source>
</evidence>
<dbReference type="SUPFAM" id="SSF53067">
    <property type="entry name" value="Actin-like ATPase domain"/>
    <property type="match status" value="1"/>
</dbReference>
<dbReference type="STRING" id="1384459.GL4_1781"/>
<evidence type="ECO:0000313" key="3">
    <source>
        <dbReference type="Proteomes" id="UP000031643"/>
    </source>
</evidence>
<dbReference type="Proteomes" id="UP000031643">
    <property type="component" value="Chromosome"/>
</dbReference>
<dbReference type="NCBIfam" id="TIGR03123">
    <property type="entry name" value="one_C_unchar_1"/>
    <property type="match status" value="1"/>
</dbReference>
<accession>A0A0A8K2U1</accession>
<dbReference type="RefSeq" id="WP_045366696.1">
    <property type="nucleotide sequence ID" value="NZ_AP014648.1"/>
</dbReference>
<keyword evidence="3" id="KW-1185">Reference proteome</keyword>
<organism evidence="2 3">
    <name type="scientific">Methyloceanibacter caenitepidi</name>
    <dbReference type="NCBI Taxonomy" id="1384459"/>
    <lineage>
        <taxon>Bacteria</taxon>
        <taxon>Pseudomonadati</taxon>
        <taxon>Pseudomonadota</taxon>
        <taxon>Alphaproteobacteria</taxon>
        <taxon>Hyphomicrobiales</taxon>
        <taxon>Hyphomicrobiaceae</taxon>
        <taxon>Methyloceanibacter</taxon>
    </lineage>
</organism>
<dbReference type="InterPro" id="IPR002821">
    <property type="entry name" value="Hydantoinase_A"/>
</dbReference>
<proteinExistence type="predicted"/>
<dbReference type="InterPro" id="IPR002756">
    <property type="entry name" value="MfnF"/>
</dbReference>
<dbReference type="Gene3D" id="3.30.420.40">
    <property type="match status" value="1"/>
</dbReference>
<reference evidence="2 3" key="1">
    <citation type="submission" date="2014-09" db="EMBL/GenBank/DDBJ databases">
        <title>Genome sequencing of Methyloceanibacter caenitepidi Gela4.</title>
        <authorList>
            <person name="Takeuchi M."/>
            <person name="Susumu S."/>
            <person name="Kamagata Y."/>
            <person name="Oshima K."/>
            <person name="Hattori M."/>
            <person name="Iwasaki W."/>
        </authorList>
    </citation>
    <scope>NUCLEOTIDE SEQUENCE [LARGE SCALE GENOMIC DNA]</scope>
    <source>
        <strain evidence="2 3">Gela4</strain>
    </source>
</reference>
<dbReference type="GO" id="GO:0016787">
    <property type="term" value="F:hydrolase activity"/>
    <property type="evidence" value="ECO:0007669"/>
    <property type="project" value="InterPro"/>
</dbReference>
<evidence type="ECO:0000313" key="2">
    <source>
        <dbReference type="EMBL" id="BAQ17235.1"/>
    </source>
</evidence>
<name>A0A0A8K2U1_9HYPH</name>
<dbReference type="Gene3D" id="3.30.420.190">
    <property type="entry name" value="conserved archaeal protein q6m145"/>
    <property type="match status" value="1"/>
</dbReference>
<feature type="domain" description="Hydantoinase A/oxoprolinase" evidence="1">
    <location>
        <begin position="59"/>
        <end position="305"/>
    </location>
</feature>
<dbReference type="Pfam" id="PF01968">
    <property type="entry name" value="Hydantoinase_A"/>
    <property type="match status" value="1"/>
</dbReference>
<gene>
    <name evidence="2" type="ORF">GL4_1781</name>
</gene>
<dbReference type="HOGENOM" id="CLU_060932_0_0_5"/>
<sequence length="338" mass="35951">MAIRFGWDLGGVNVKLARVEDGRVASVTQIPCPALTEPRKFDLAVEEALGLVGDSNASHAVTMTGELSDVFASRYEGVAYLVGLMRKAVGDEVRFYSLGGFVDAHGAVTGWQGVASANWHASAALAATVEESGLLVDAGTTTTDIIPFKEGRPCAAGRTDGDRLTEGELIYRGVVRTPVMAIASQAPFKGRMQGLAAERFATMADVYRLTGELPEDADPFPSADNRAKDLEESAARLARMLGRDAEDADIVAWRALAHFLARRLLDQVEADARAVIERDDLSLEAPIVGAGCGRFLAVALAGRLGRPYRDFADLTPCAEEAQEMVSRCAPAVAVAQLA</sequence>
<dbReference type="InterPro" id="IPR043129">
    <property type="entry name" value="ATPase_NBD"/>
</dbReference>